<sequence length="254" mass="29217">MKKLLLIVTILASLNTTAAVNQKAQRSVLTQKLERQFKYNMKTADMDKLKKQVLKLKGKSVAALINVMKSDKYPDKNRWMATFLLGRIMGKKSAPFISKFTMHPNWVMRMAALKSLLALGQTEYTDIYKKSLKDNSLIVRYQALENVKKLNLTGLAPNIWAMLYDKRNYHINEKLKSSKRAHIVKEIINTIGDLKFEKAQGPLLSMIQKPKYSDIHSEISDTLEKITGRRAPTTSLKEKKRFWSKFAQAKVVIR</sequence>
<evidence type="ECO:0000313" key="3">
    <source>
        <dbReference type="Proteomes" id="UP000443582"/>
    </source>
</evidence>
<gene>
    <name evidence="2" type="ORF">DAY19_09675</name>
</gene>
<dbReference type="Pfam" id="PF13646">
    <property type="entry name" value="HEAT_2"/>
    <property type="match status" value="1"/>
</dbReference>
<protein>
    <submittedName>
        <fullName evidence="2">HEAT repeat domain-containing protein</fullName>
    </submittedName>
</protein>
<feature type="chain" id="PRO_5047428355" evidence="1">
    <location>
        <begin position="19"/>
        <end position="254"/>
    </location>
</feature>
<dbReference type="InterPro" id="IPR011989">
    <property type="entry name" value="ARM-like"/>
</dbReference>
<accession>A0ABY0IG69</accession>
<reference evidence="3" key="1">
    <citation type="journal article" date="2019" name="Int. J. Syst. Evol. Microbiol.">
        <title>Halobacteriovorax valvorus sp. nov., a novel prokaryotic predator isolated from coastal seawater of China.</title>
        <authorList>
            <person name="Chen M.-X."/>
        </authorList>
    </citation>
    <scope>NUCLEOTIDE SEQUENCE [LARGE SCALE GENOMIC DNA]</scope>
    <source>
        <strain evidence="3">BL9</strain>
    </source>
</reference>
<name>A0ABY0IG69_9BACT</name>
<proteinExistence type="predicted"/>
<dbReference type="Proteomes" id="UP000443582">
    <property type="component" value="Unassembled WGS sequence"/>
</dbReference>
<keyword evidence="1" id="KW-0732">Signal</keyword>
<dbReference type="InterPro" id="IPR016024">
    <property type="entry name" value="ARM-type_fold"/>
</dbReference>
<dbReference type="EMBL" id="QDKL01000002">
    <property type="protein sequence ID" value="RZF21947.1"/>
    <property type="molecule type" value="Genomic_DNA"/>
</dbReference>
<comment type="caution">
    <text evidence="2">The sequence shown here is derived from an EMBL/GenBank/DDBJ whole genome shotgun (WGS) entry which is preliminary data.</text>
</comment>
<keyword evidence="3" id="KW-1185">Reference proteome</keyword>
<dbReference type="Gene3D" id="1.25.10.10">
    <property type="entry name" value="Leucine-rich Repeat Variant"/>
    <property type="match status" value="1"/>
</dbReference>
<evidence type="ECO:0000313" key="2">
    <source>
        <dbReference type="EMBL" id="RZF21947.1"/>
    </source>
</evidence>
<evidence type="ECO:0000256" key="1">
    <source>
        <dbReference type="SAM" id="SignalP"/>
    </source>
</evidence>
<organism evidence="2 3">
    <name type="scientific">Halobacteriovorax vibrionivorans</name>
    <dbReference type="NCBI Taxonomy" id="2152716"/>
    <lineage>
        <taxon>Bacteria</taxon>
        <taxon>Pseudomonadati</taxon>
        <taxon>Bdellovibrionota</taxon>
        <taxon>Bacteriovoracia</taxon>
        <taxon>Bacteriovoracales</taxon>
        <taxon>Halobacteriovoraceae</taxon>
        <taxon>Halobacteriovorax</taxon>
    </lineage>
</organism>
<feature type="signal peptide" evidence="1">
    <location>
        <begin position="1"/>
        <end position="18"/>
    </location>
</feature>
<dbReference type="RefSeq" id="WP_115361856.1">
    <property type="nucleotide sequence ID" value="NZ_QDKL01000002.1"/>
</dbReference>
<dbReference type="SUPFAM" id="SSF48371">
    <property type="entry name" value="ARM repeat"/>
    <property type="match status" value="1"/>
</dbReference>